<dbReference type="OrthoDB" id="5420070at2"/>
<proteinExistence type="predicted"/>
<dbReference type="Proteomes" id="UP000182466">
    <property type="component" value="Unassembled WGS sequence"/>
</dbReference>
<dbReference type="Pfam" id="PF04267">
    <property type="entry name" value="SoxD"/>
    <property type="match status" value="1"/>
</dbReference>
<dbReference type="InterPro" id="IPR006279">
    <property type="entry name" value="SoxD"/>
</dbReference>
<dbReference type="GO" id="GO:0008115">
    <property type="term" value="F:sarcosine oxidase activity"/>
    <property type="evidence" value="ECO:0007669"/>
    <property type="project" value="InterPro"/>
</dbReference>
<organism evidence="1 2">
    <name type="scientific">Sedimentitalea nanhaiensis</name>
    <dbReference type="NCBI Taxonomy" id="999627"/>
    <lineage>
        <taxon>Bacteria</taxon>
        <taxon>Pseudomonadati</taxon>
        <taxon>Pseudomonadota</taxon>
        <taxon>Alphaproteobacteria</taxon>
        <taxon>Rhodobacterales</taxon>
        <taxon>Paracoccaceae</taxon>
        <taxon>Sedimentitalea</taxon>
    </lineage>
</organism>
<keyword evidence="2" id="KW-1185">Reference proteome</keyword>
<dbReference type="STRING" id="999627.SAMN05216236_13832"/>
<sequence length="84" mass="9419">MLLIPCPFCGPRNESEFAHGGPVRARRPDPDAVSDAAWVEYLTVTPNPQGPVQEHWWHVRGCGTWLTLWRDTTSHDIVKGPDDA</sequence>
<dbReference type="EMBL" id="FPAW01000038">
    <property type="protein sequence ID" value="SFU16945.1"/>
    <property type="molecule type" value="Genomic_DNA"/>
</dbReference>
<dbReference type="AlphaFoldDB" id="A0A1I7DZ78"/>
<gene>
    <name evidence="1" type="ORF">SAMN05216236_13832</name>
</gene>
<reference evidence="1 2" key="1">
    <citation type="submission" date="2016-10" db="EMBL/GenBank/DDBJ databases">
        <authorList>
            <person name="de Groot N.N."/>
        </authorList>
    </citation>
    <scope>NUCLEOTIDE SEQUENCE [LARGE SCALE GENOMIC DNA]</scope>
    <source>
        <strain evidence="1 2">CGMCC 1.10959</strain>
    </source>
</reference>
<dbReference type="eggNOG" id="COG4311">
    <property type="taxonomic scope" value="Bacteria"/>
</dbReference>
<name>A0A1I7DZ78_9RHOB</name>
<dbReference type="RefSeq" id="WP_027263826.1">
    <property type="nucleotide sequence ID" value="NZ_FPAW01000038.1"/>
</dbReference>
<dbReference type="InterPro" id="IPR038561">
    <property type="entry name" value="SoxD_sf"/>
</dbReference>
<dbReference type="GO" id="GO:0046653">
    <property type="term" value="P:tetrahydrofolate metabolic process"/>
    <property type="evidence" value="ECO:0007669"/>
    <property type="project" value="InterPro"/>
</dbReference>
<evidence type="ECO:0000313" key="1">
    <source>
        <dbReference type="EMBL" id="SFU16945.1"/>
    </source>
</evidence>
<dbReference type="Gene3D" id="3.30.2270.10">
    <property type="entry name" value="Folate-binding superfamily"/>
    <property type="match status" value="1"/>
</dbReference>
<evidence type="ECO:0000313" key="2">
    <source>
        <dbReference type="Proteomes" id="UP000182466"/>
    </source>
</evidence>
<accession>A0A1I7DZ78</accession>
<protein>
    <submittedName>
        <fullName evidence="1">Sarcosine oxidase subunit alpha/sarcosine oxidase subunit delta</fullName>
    </submittedName>
</protein>